<evidence type="ECO:0000313" key="3">
    <source>
        <dbReference type="Proteomes" id="UP000094969"/>
    </source>
</evidence>
<dbReference type="STRING" id="1526658.BHK69_14075"/>
<evidence type="ECO:0000256" key="1">
    <source>
        <dbReference type="SAM" id="MobiDB-lite"/>
    </source>
</evidence>
<protein>
    <submittedName>
        <fullName evidence="2">Uncharacterized protein</fullName>
    </submittedName>
</protein>
<dbReference type="RefSeq" id="WP_069690647.1">
    <property type="nucleotide sequence ID" value="NZ_CP017147.1"/>
</dbReference>
<accession>A0A1D7U241</accession>
<dbReference type="AlphaFoldDB" id="A0A1D7U241"/>
<dbReference type="OrthoDB" id="8243486at2"/>
<keyword evidence="3" id="KW-1185">Reference proteome</keyword>
<proteinExistence type="predicted"/>
<dbReference type="EMBL" id="CP017147">
    <property type="protein sequence ID" value="AOO81433.1"/>
    <property type="molecule type" value="Genomic_DNA"/>
</dbReference>
<evidence type="ECO:0000313" key="2">
    <source>
        <dbReference type="EMBL" id="AOO81433.1"/>
    </source>
</evidence>
<gene>
    <name evidence="2" type="ORF">BHK69_14075</name>
</gene>
<feature type="compositionally biased region" description="Basic and acidic residues" evidence="1">
    <location>
        <begin position="93"/>
        <end position="103"/>
    </location>
</feature>
<name>A0A1D7U241_9HYPH</name>
<reference evidence="2 3" key="1">
    <citation type="journal article" date="2015" name="Antonie Van Leeuwenhoek">
        <title>Bosea vaviloviae sp. nov., a new species of slow-growing rhizobia isolated from nodules of the relict species Vavilovia formosa (Stev.) Fed.</title>
        <authorList>
            <person name="Safronova V.I."/>
            <person name="Kuznetsova I.G."/>
            <person name="Sazanova A.L."/>
            <person name="Kimeklis A.K."/>
            <person name="Belimov A.A."/>
            <person name="Andronov E.E."/>
            <person name="Pinaev A.G."/>
            <person name="Chizhevskaya E.P."/>
            <person name="Pukhaev A.R."/>
            <person name="Popov K.P."/>
            <person name="Willems A."/>
            <person name="Tikhonovich I.A."/>
        </authorList>
    </citation>
    <scope>NUCLEOTIDE SEQUENCE [LARGE SCALE GENOMIC DNA]</scope>
    <source>
        <strain evidence="2 3">Vaf18</strain>
    </source>
</reference>
<organism evidence="2 3">
    <name type="scientific">Bosea vaviloviae</name>
    <dbReference type="NCBI Taxonomy" id="1526658"/>
    <lineage>
        <taxon>Bacteria</taxon>
        <taxon>Pseudomonadati</taxon>
        <taxon>Pseudomonadota</taxon>
        <taxon>Alphaproteobacteria</taxon>
        <taxon>Hyphomicrobiales</taxon>
        <taxon>Boseaceae</taxon>
        <taxon>Bosea</taxon>
    </lineage>
</organism>
<feature type="region of interest" description="Disordered" evidence="1">
    <location>
        <begin position="93"/>
        <end position="154"/>
    </location>
</feature>
<feature type="region of interest" description="Disordered" evidence="1">
    <location>
        <begin position="250"/>
        <end position="292"/>
    </location>
</feature>
<dbReference type="KEGG" id="bvv:BHK69_14075"/>
<feature type="compositionally biased region" description="Low complexity" evidence="1">
    <location>
        <begin position="144"/>
        <end position="153"/>
    </location>
</feature>
<dbReference type="Proteomes" id="UP000094969">
    <property type="component" value="Chromosome"/>
</dbReference>
<sequence>MSRWYRAYAGTVKDDKLAEVAVIAACSRSVAIAVWHALLESAAETDAGGRFETTPRRVAAALCEPAGTIAATFAAMAEIGMIAGDAVSAWKTRQYESDKSTERSRKHREAKNREAKRSGEAALPGRCATPPESEAESDSDDDSAGAASSAPRAPDLDLIEAERRCCEAAGSERLGSFAPIAELLHRQADLERDILPVIRARPASGGRVSSWKFYGPIITEALQKRSPAPASQGPPKVFVVKGTAEWRERVAAGHKPGMTTQDPRTKAEGWYFPAPERQGQAAKDMAEKDKAA</sequence>
<feature type="compositionally biased region" description="Acidic residues" evidence="1">
    <location>
        <begin position="133"/>
        <end position="143"/>
    </location>
</feature>